<feature type="transmembrane region" description="Helical" evidence="6">
    <location>
        <begin position="337"/>
        <end position="359"/>
    </location>
</feature>
<dbReference type="PANTHER" id="PTHR23513">
    <property type="entry name" value="INTEGRAL MEMBRANE EFFLUX PROTEIN-RELATED"/>
    <property type="match status" value="1"/>
</dbReference>
<keyword evidence="5 6" id="KW-0472">Membrane</keyword>
<organism evidence="7 8">
    <name type="scientific">Enterococcus camelliae</name>
    <dbReference type="NCBI Taxonomy" id="453959"/>
    <lineage>
        <taxon>Bacteria</taxon>
        <taxon>Bacillati</taxon>
        <taxon>Bacillota</taxon>
        <taxon>Bacilli</taxon>
        <taxon>Lactobacillales</taxon>
        <taxon>Enterococcaceae</taxon>
        <taxon>Enterococcus</taxon>
    </lineage>
</organism>
<feature type="transmembrane region" description="Helical" evidence="6">
    <location>
        <begin position="365"/>
        <end position="383"/>
    </location>
</feature>
<evidence type="ECO:0000256" key="4">
    <source>
        <dbReference type="ARBA" id="ARBA00022989"/>
    </source>
</evidence>
<feature type="transmembrane region" description="Helical" evidence="6">
    <location>
        <begin position="159"/>
        <end position="179"/>
    </location>
</feature>
<evidence type="ECO:0000256" key="3">
    <source>
        <dbReference type="ARBA" id="ARBA00022692"/>
    </source>
</evidence>
<gene>
    <name evidence="7" type="ORF">ACFSR0_06995</name>
</gene>
<evidence type="ECO:0000313" key="7">
    <source>
        <dbReference type="EMBL" id="MFD2729166.1"/>
    </source>
</evidence>
<dbReference type="Proteomes" id="UP001597427">
    <property type="component" value="Unassembled WGS sequence"/>
</dbReference>
<keyword evidence="2" id="KW-1003">Cell membrane</keyword>
<dbReference type="InterPro" id="IPR011701">
    <property type="entry name" value="MFS"/>
</dbReference>
<feature type="transmembrane region" description="Helical" evidence="6">
    <location>
        <begin position="40"/>
        <end position="63"/>
    </location>
</feature>
<proteinExistence type="predicted"/>
<dbReference type="EMBL" id="JBHUMO010000044">
    <property type="protein sequence ID" value="MFD2729166.1"/>
    <property type="molecule type" value="Genomic_DNA"/>
</dbReference>
<accession>A0ABW5TJ56</accession>
<evidence type="ECO:0000256" key="1">
    <source>
        <dbReference type="ARBA" id="ARBA00004651"/>
    </source>
</evidence>
<dbReference type="PANTHER" id="PTHR23513:SF6">
    <property type="entry name" value="MAJOR FACILITATOR SUPERFAMILY ASSOCIATED DOMAIN-CONTAINING PROTEIN"/>
    <property type="match status" value="1"/>
</dbReference>
<evidence type="ECO:0000256" key="2">
    <source>
        <dbReference type="ARBA" id="ARBA00022475"/>
    </source>
</evidence>
<dbReference type="Gene3D" id="1.20.1250.20">
    <property type="entry name" value="MFS general substrate transporter like domains"/>
    <property type="match status" value="1"/>
</dbReference>
<feature type="transmembrane region" description="Helical" evidence="6">
    <location>
        <begin position="251"/>
        <end position="272"/>
    </location>
</feature>
<name>A0ABW5TJ56_9ENTE</name>
<reference evidence="8" key="1">
    <citation type="journal article" date="2019" name="Int. J. Syst. Evol. Microbiol.">
        <title>The Global Catalogue of Microorganisms (GCM) 10K type strain sequencing project: providing services to taxonomists for standard genome sequencing and annotation.</title>
        <authorList>
            <consortium name="The Broad Institute Genomics Platform"/>
            <consortium name="The Broad Institute Genome Sequencing Center for Infectious Disease"/>
            <person name="Wu L."/>
            <person name="Ma J."/>
        </authorList>
    </citation>
    <scope>NUCLEOTIDE SEQUENCE [LARGE SCALE GENOMIC DNA]</scope>
    <source>
        <strain evidence="8">TISTR 932</strain>
    </source>
</reference>
<feature type="transmembrane region" description="Helical" evidence="6">
    <location>
        <begin position="70"/>
        <end position="88"/>
    </location>
</feature>
<dbReference type="RefSeq" id="WP_379981271.1">
    <property type="nucleotide sequence ID" value="NZ_JBHUMO010000044.1"/>
</dbReference>
<feature type="transmembrane region" description="Helical" evidence="6">
    <location>
        <begin position="214"/>
        <end position="231"/>
    </location>
</feature>
<keyword evidence="4 6" id="KW-1133">Transmembrane helix</keyword>
<comment type="caution">
    <text evidence="7">The sequence shown here is derived from an EMBL/GenBank/DDBJ whole genome shotgun (WGS) entry which is preliminary data.</text>
</comment>
<keyword evidence="8" id="KW-1185">Reference proteome</keyword>
<evidence type="ECO:0000313" key="8">
    <source>
        <dbReference type="Proteomes" id="UP001597427"/>
    </source>
</evidence>
<dbReference type="Pfam" id="PF07690">
    <property type="entry name" value="MFS_1"/>
    <property type="match status" value="1"/>
</dbReference>
<comment type="subcellular location">
    <subcellularLocation>
        <location evidence="1">Cell membrane</location>
        <topology evidence="1">Multi-pass membrane protein</topology>
    </subcellularLocation>
</comment>
<feature type="transmembrane region" description="Helical" evidence="6">
    <location>
        <begin position="134"/>
        <end position="153"/>
    </location>
</feature>
<feature type="transmembrane region" description="Helical" evidence="6">
    <location>
        <begin position="94"/>
        <end position="113"/>
    </location>
</feature>
<dbReference type="SUPFAM" id="SSF103473">
    <property type="entry name" value="MFS general substrate transporter"/>
    <property type="match status" value="1"/>
</dbReference>
<feature type="transmembrane region" description="Helical" evidence="6">
    <location>
        <begin position="7"/>
        <end position="28"/>
    </location>
</feature>
<sequence>MKKKIIPFLCLNVLVLFSTTLFQLNILWEVFKRQEELKSLVIIISSSFVLQAGMSLVVGIIVDFYSKRKIFFFSIWGFIITVSISYFVNINLQWAVFYLIFTAINTLFLRCLVSTAAEMMTTDEFMKYDGIAGLFNQILTITSNVVSGILIKFVSVEIIYVVIIFLLILALLLIVFLPIKDTRVIQKNEGFHQKKADEPIFYFIKEKIIKDKKIMIFICLLFLLNLDYGYIPNILPYFMLKYTSQTSPVFLSLLKSSINIGELFASFFVIHYRKKVSKLTKIGLLGSSICFLLLPFSHQMNLVNFIVLSFYGFFDTLTQPLFSYFVSSIDHRNRGKILGIIDCVIYLAAPIGMFLGNFISQYGTMILSFSISIVFVCSYILLVKTKIYKSIDLAGDL</sequence>
<feature type="transmembrane region" description="Helical" evidence="6">
    <location>
        <begin position="302"/>
        <end position="325"/>
    </location>
</feature>
<evidence type="ECO:0000256" key="6">
    <source>
        <dbReference type="SAM" id="Phobius"/>
    </source>
</evidence>
<dbReference type="InterPro" id="IPR036259">
    <property type="entry name" value="MFS_trans_sf"/>
</dbReference>
<feature type="transmembrane region" description="Helical" evidence="6">
    <location>
        <begin position="279"/>
        <end position="296"/>
    </location>
</feature>
<protein>
    <submittedName>
        <fullName evidence="7">MFS transporter</fullName>
    </submittedName>
</protein>
<keyword evidence="3 6" id="KW-0812">Transmembrane</keyword>
<evidence type="ECO:0000256" key="5">
    <source>
        <dbReference type="ARBA" id="ARBA00023136"/>
    </source>
</evidence>